<comment type="caution">
    <text evidence="2">The sequence shown here is derived from an EMBL/GenBank/DDBJ whole genome shotgun (WGS) entry which is preliminary data.</text>
</comment>
<feature type="region of interest" description="Disordered" evidence="1">
    <location>
        <begin position="1"/>
        <end position="69"/>
    </location>
</feature>
<feature type="compositionally biased region" description="Low complexity" evidence="1">
    <location>
        <begin position="657"/>
        <end position="677"/>
    </location>
</feature>
<name>A0AA39CGW8_9EURO</name>
<feature type="region of interest" description="Disordered" evidence="1">
    <location>
        <begin position="645"/>
        <end position="685"/>
    </location>
</feature>
<feature type="compositionally biased region" description="Pro residues" evidence="1">
    <location>
        <begin position="541"/>
        <end position="569"/>
    </location>
</feature>
<dbReference type="EMBL" id="JAPDRK010000011">
    <property type="protein sequence ID" value="KAJ9607693.1"/>
    <property type="molecule type" value="Genomic_DNA"/>
</dbReference>
<feature type="compositionally biased region" description="Basic residues" evidence="1">
    <location>
        <begin position="421"/>
        <end position="432"/>
    </location>
</feature>
<feature type="region of interest" description="Disordered" evidence="1">
    <location>
        <begin position="354"/>
        <end position="573"/>
    </location>
</feature>
<feature type="compositionally biased region" description="Pro residues" evidence="1">
    <location>
        <begin position="510"/>
        <end position="533"/>
    </location>
</feature>
<organism evidence="2 3">
    <name type="scientific">Cladophialophora chaetospira</name>
    <dbReference type="NCBI Taxonomy" id="386627"/>
    <lineage>
        <taxon>Eukaryota</taxon>
        <taxon>Fungi</taxon>
        <taxon>Dikarya</taxon>
        <taxon>Ascomycota</taxon>
        <taxon>Pezizomycotina</taxon>
        <taxon>Eurotiomycetes</taxon>
        <taxon>Chaetothyriomycetidae</taxon>
        <taxon>Chaetothyriales</taxon>
        <taxon>Herpotrichiellaceae</taxon>
        <taxon>Cladophialophora</taxon>
    </lineage>
</organism>
<keyword evidence="3" id="KW-1185">Reference proteome</keyword>
<feature type="compositionally biased region" description="Polar residues" evidence="1">
    <location>
        <begin position="32"/>
        <end position="42"/>
    </location>
</feature>
<dbReference type="Proteomes" id="UP001172673">
    <property type="component" value="Unassembled WGS sequence"/>
</dbReference>
<feature type="compositionally biased region" description="Basic and acidic residues" evidence="1">
    <location>
        <begin position="699"/>
        <end position="712"/>
    </location>
</feature>
<sequence length="796" mass="86227">MEESPSLLDAPGEGDDPSYVSANGDAEIPNGDGTTSIQQTNFGVPGSIPTEGTRPRKKRGRHAKDPLAQTVQFQCLRSEDLESSLRDYLANPTHPAEHTTLEFVFPVTAAFMIPAREVLGGGDPNDKKTPFTYSLFKKSAVSVVDALHNMTDAKEQMITQKRISKSLVDAISEIDGFHYSFHNYWLSNADQANRFSYYCNDSILNKGRAANEGLSKIRDSVKIRKPVYECEGGIWIKFSMTKNNLELHYKHIPMHPTFDERAPIPRNGSRRRKLMEIFHPEKLPTPKEKAKKDKPPKAATKRKSTGDPSAPSRKRRATEPPRVDDSSAPQSARERESSLQPLFDFLGSAGRLDEVGAELAGPETPVRSTDSAPPALGESGVDAPVPSNATNSRKNKDQPYPGMMSGFMNNGEEIQWGDKTKPKKKPARKSKGKQGEQDTAALPVPTESASLPPPIPQGNGPTLVPANSTEMDALRRRLIEAEEKIRLLESQNSQPQQVSRPVNQQYQAAPPFPPPPQPFYPPQQHHPPPPGPWQHPSLYPYHPPYNYPGHQGPPGPPPVPARGPLPMPAPAATHPHAYQQLPALPPPVQSKAAPSYGFVPNPADIIATKIRPHLTGPQMQNMPGPIPVRQAPLPAHNHNYLSQLHQAASSPRQAGIPSQPQSQSQTQPQVPAQPQLQGATSGVVENPTVLNGAVVEGRCDESSQAGAEHESHPQAPTSRSGTQAQNGEAESHSQTGSQDANADDQASNHPNTHTGADTSANAPSAEQQGPSSRTSTPVSGKEAEVAEIAPLFQIET</sequence>
<dbReference type="AlphaFoldDB" id="A0AA39CGW8"/>
<evidence type="ECO:0000313" key="2">
    <source>
        <dbReference type="EMBL" id="KAJ9607693.1"/>
    </source>
</evidence>
<feature type="compositionally biased region" description="Polar residues" evidence="1">
    <location>
        <begin position="489"/>
        <end position="503"/>
    </location>
</feature>
<feature type="region of interest" description="Disordered" evidence="1">
    <location>
        <begin position="699"/>
        <end position="796"/>
    </location>
</feature>
<feature type="region of interest" description="Disordered" evidence="1">
    <location>
        <begin position="614"/>
        <end position="633"/>
    </location>
</feature>
<feature type="compositionally biased region" description="Polar residues" evidence="1">
    <location>
        <begin position="714"/>
        <end position="778"/>
    </location>
</feature>
<feature type="compositionally biased region" description="Basic and acidic residues" evidence="1">
    <location>
        <begin position="472"/>
        <end position="487"/>
    </location>
</feature>
<protein>
    <submittedName>
        <fullName evidence="2">Uncharacterized protein</fullName>
    </submittedName>
</protein>
<reference evidence="2" key="1">
    <citation type="submission" date="2022-10" db="EMBL/GenBank/DDBJ databases">
        <title>Culturing micro-colonial fungi from biological soil crusts in the Mojave desert and describing Neophaeococcomyces mojavensis, and introducing the new genera and species Taxawa tesnikishii.</title>
        <authorList>
            <person name="Kurbessoian T."/>
            <person name="Stajich J.E."/>
        </authorList>
    </citation>
    <scope>NUCLEOTIDE SEQUENCE</scope>
    <source>
        <strain evidence="2">TK_41</strain>
    </source>
</reference>
<gene>
    <name evidence="2" type="ORF">H2200_007771</name>
</gene>
<proteinExistence type="predicted"/>
<feature type="region of interest" description="Disordered" evidence="1">
    <location>
        <begin position="277"/>
        <end position="337"/>
    </location>
</feature>
<feature type="compositionally biased region" description="Basic and acidic residues" evidence="1">
    <location>
        <begin position="277"/>
        <end position="296"/>
    </location>
</feature>
<accession>A0AA39CGW8</accession>
<evidence type="ECO:0000256" key="1">
    <source>
        <dbReference type="SAM" id="MobiDB-lite"/>
    </source>
</evidence>
<evidence type="ECO:0000313" key="3">
    <source>
        <dbReference type="Proteomes" id="UP001172673"/>
    </source>
</evidence>